<protein>
    <submittedName>
        <fullName evidence="5">TetR/AcrR family transcriptional regulator C-terminal domain-containing protein</fullName>
    </submittedName>
</protein>
<dbReference type="Proteomes" id="UP001146469">
    <property type="component" value="Unassembled WGS sequence"/>
</dbReference>
<dbReference type="InterPro" id="IPR004111">
    <property type="entry name" value="Repressor_TetR_C"/>
</dbReference>
<name>A0A9X3LMZ3_9CORY</name>
<evidence type="ECO:0000313" key="5">
    <source>
        <dbReference type="EMBL" id="MCZ9290080.1"/>
    </source>
</evidence>
<feature type="domain" description="Tetracycline repressor TetR C-terminal" evidence="4">
    <location>
        <begin position="79"/>
        <end position="154"/>
    </location>
</feature>
<gene>
    <name evidence="5" type="ORF">L8V00_07665</name>
</gene>
<evidence type="ECO:0000313" key="6">
    <source>
        <dbReference type="Proteomes" id="UP001146469"/>
    </source>
</evidence>
<dbReference type="Pfam" id="PF02909">
    <property type="entry name" value="TetR_C_1"/>
    <property type="match status" value="1"/>
</dbReference>
<dbReference type="InterPro" id="IPR036271">
    <property type="entry name" value="Tet_transcr_reg_TetR-rel_C_sf"/>
</dbReference>
<dbReference type="GO" id="GO:0045892">
    <property type="term" value="P:negative regulation of DNA-templated transcription"/>
    <property type="evidence" value="ECO:0007669"/>
    <property type="project" value="InterPro"/>
</dbReference>
<organism evidence="5 6">
    <name type="scientific">Corynebacterium evansiae</name>
    <dbReference type="NCBI Taxonomy" id="2913499"/>
    <lineage>
        <taxon>Bacteria</taxon>
        <taxon>Bacillati</taxon>
        <taxon>Actinomycetota</taxon>
        <taxon>Actinomycetes</taxon>
        <taxon>Mycobacteriales</taxon>
        <taxon>Corynebacteriaceae</taxon>
        <taxon>Corynebacterium</taxon>
    </lineage>
</organism>
<comment type="caution">
    <text evidence="5">The sequence shown here is derived from an EMBL/GenBank/DDBJ whole genome shotgun (WGS) entry which is preliminary data.</text>
</comment>
<accession>A0A9X3LMZ3</accession>
<sequence length="203" mass="23024">MSTPLPSEGKRPHRKTGPKPTFDREDVINQALAIGLDKFTMSEVAKGLGVATSALYRIYSRDTLLTACIEHITDSPREYPDGDWKELLRDYAYYLSRMCSTYPGLAQALLSHPNSLFAYRKHVTNLLERLNDAGFSRGQALFAIDVVTNFVFSSGPFRHSFELFAMTDSLPADREDDEEMALRILDKKLDFVFQALETNRPSY</sequence>
<dbReference type="SUPFAM" id="SSF48498">
    <property type="entry name" value="Tetracyclin repressor-like, C-terminal domain"/>
    <property type="match status" value="1"/>
</dbReference>
<proteinExistence type="predicted"/>
<dbReference type="AlphaFoldDB" id="A0A9X3LMZ3"/>
<keyword evidence="6" id="KW-1185">Reference proteome</keyword>
<keyword evidence="1" id="KW-0805">Transcription regulation</keyword>
<dbReference type="SUPFAM" id="SSF46689">
    <property type="entry name" value="Homeodomain-like"/>
    <property type="match status" value="1"/>
</dbReference>
<dbReference type="RefSeq" id="WP_070489090.1">
    <property type="nucleotide sequence ID" value="NZ_JAKMUT010000006.1"/>
</dbReference>
<evidence type="ECO:0000256" key="1">
    <source>
        <dbReference type="ARBA" id="ARBA00023015"/>
    </source>
</evidence>
<dbReference type="InterPro" id="IPR009057">
    <property type="entry name" value="Homeodomain-like_sf"/>
</dbReference>
<evidence type="ECO:0000259" key="4">
    <source>
        <dbReference type="Pfam" id="PF02909"/>
    </source>
</evidence>
<evidence type="ECO:0000256" key="2">
    <source>
        <dbReference type="ARBA" id="ARBA00023163"/>
    </source>
</evidence>
<evidence type="ECO:0000256" key="3">
    <source>
        <dbReference type="SAM" id="MobiDB-lite"/>
    </source>
</evidence>
<feature type="region of interest" description="Disordered" evidence="3">
    <location>
        <begin position="1"/>
        <end position="22"/>
    </location>
</feature>
<keyword evidence="2" id="KW-0804">Transcription</keyword>
<dbReference type="Gene3D" id="1.10.357.10">
    <property type="entry name" value="Tetracycline Repressor, domain 2"/>
    <property type="match status" value="1"/>
</dbReference>
<dbReference type="EMBL" id="JAKMUT010000006">
    <property type="protein sequence ID" value="MCZ9290080.1"/>
    <property type="molecule type" value="Genomic_DNA"/>
</dbReference>
<reference evidence="5" key="1">
    <citation type="submission" date="2022-02" db="EMBL/GenBank/DDBJ databases">
        <title>Corynebacterium sp. from urogenital microbiome.</title>
        <authorList>
            <person name="Cappelli E.A."/>
            <person name="Ribeiro T.G."/>
            <person name="Peixe L."/>
        </authorList>
    </citation>
    <scope>NUCLEOTIDE SEQUENCE</scope>
    <source>
        <strain evidence="5">C8Ua_174</strain>
    </source>
</reference>